<proteinExistence type="predicted"/>
<sequence length="206" mass="23942">MTWGSGLNPETRVVDAYPYKLAKLLDAELFNLSKPGESCHYVARTTIDFFLDRLEEDLSDYIVILQLPAGHRFEWWDNDIDMWVPKIVGHDRSDTNLVGYFGSMEWDFYNVTDSVLQVGNFLKENNIRYYISNGGEDWGGIMDPFYIKRKEYIETNYSIFGGSFTNSRLDGGQQGEEVLISMEDPHWNEYGHTVVANKIYRFVNNE</sequence>
<name>A0A382LW39_9ZZZZ</name>
<organism evidence="1">
    <name type="scientific">marine metagenome</name>
    <dbReference type="NCBI Taxonomy" id="408172"/>
    <lineage>
        <taxon>unclassified sequences</taxon>
        <taxon>metagenomes</taxon>
        <taxon>ecological metagenomes</taxon>
    </lineage>
</organism>
<accession>A0A382LW39</accession>
<protein>
    <submittedName>
        <fullName evidence="1">Uncharacterized protein</fullName>
    </submittedName>
</protein>
<evidence type="ECO:0000313" key="1">
    <source>
        <dbReference type="EMBL" id="SVC39252.1"/>
    </source>
</evidence>
<gene>
    <name evidence="1" type="ORF">METZ01_LOCUS292106</name>
</gene>
<dbReference type="EMBL" id="UINC01088753">
    <property type="protein sequence ID" value="SVC39252.1"/>
    <property type="molecule type" value="Genomic_DNA"/>
</dbReference>
<dbReference type="AlphaFoldDB" id="A0A382LW39"/>
<reference evidence="1" key="1">
    <citation type="submission" date="2018-05" db="EMBL/GenBank/DDBJ databases">
        <authorList>
            <person name="Lanie J.A."/>
            <person name="Ng W.-L."/>
            <person name="Kazmierczak K.M."/>
            <person name="Andrzejewski T.M."/>
            <person name="Davidsen T.M."/>
            <person name="Wayne K.J."/>
            <person name="Tettelin H."/>
            <person name="Glass J.I."/>
            <person name="Rusch D."/>
            <person name="Podicherti R."/>
            <person name="Tsui H.-C.T."/>
            <person name="Winkler M.E."/>
        </authorList>
    </citation>
    <scope>NUCLEOTIDE SEQUENCE</scope>
</reference>